<keyword evidence="3 10" id="KW-1003">Cell membrane</keyword>
<evidence type="ECO:0000256" key="5">
    <source>
        <dbReference type="ARBA" id="ARBA00022989"/>
    </source>
</evidence>
<dbReference type="Proteomes" id="UP000199417">
    <property type="component" value="Unassembled WGS sequence"/>
</dbReference>
<evidence type="ECO:0000256" key="7">
    <source>
        <dbReference type="ARBA" id="ARBA00023065"/>
    </source>
</evidence>
<dbReference type="Pfam" id="PF00999">
    <property type="entry name" value="Na_H_Exchanger"/>
    <property type="match status" value="1"/>
</dbReference>
<feature type="transmembrane region" description="Helical" evidence="10">
    <location>
        <begin position="265"/>
        <end position="286"/>
    </location>
</feature>
<dbReference type="InterPro" id="IPR004705">
    <property type="entry name" value="Cation/H_exchanger_CPA1_bac"/>
</dbReference>
<dbReference type="PANTHER" id="PTHR10110">
    <property type="entry name" value="SODIUM/HYDROGEN EXCHANGER"/>
    <property type="match status" value="1"/>
</dbReference>
<comment type="similarity">
    <text evidence="10">Belongs to the monovalent cation:proton antiporter 1 (CPA1) transporter (TC 2.A.36) family.</text>
</comment>
<feature type="transmembrane region" description="Helical" evidence="10">
    <location>
        <begin position="221"/>
        <end position="244"/>
    </location>
</feature>
<feature type="transmembrane region" description="Helical" evidence="10">
    <location>
        <begin position="81"/>
        <end position="104"/>
    </location>
</feature>
<comment type="caution">
    <text evidence="10">Lacks conserved residue(s) required for the propagation of feature annotation.</text>
</comment>
<evidence type="ECO:0000256" key="10">
    <source>
        <dbReference type="RuleBase" id="RU366002"/>
    </source>
</evidence>
<dbReference type="Gene3D" id="6.10.140.1330">
    <property type="match status" value="1"/>
</dbReference>
<feature type="transmembrane region" description="Helical" evidence="10">
    <location>
        <begin position="341"/>
        <end position="366"/>
    </location>
</feature>
<dbReference type="GO" id="GO:0015385">
    <property type="term" value="F:sodium:proton antiporter activity"/>
    <property type="evidence" value="ECO:0007669"/>
    <property type="project" value="InterPro"/>
</dbReference>
<sequence>MNVALLAVAVAALLTAAVARRLNWSAPLLLVPVGLAGSQIPGLPDTALDPDLVLYAVLPPLLYSAALDSSSLAMRRNARSIGLLAVGLPLATTAVVGVVAYLTIPQFPLAAALVLGAVVAPPDAVSASAIGRRLGLPRRIMTLLGGESLLNDATALTAYRVALAAAVGTGVTLAEGVRTFLGAAVGGTLIGIGVGIVVAAIRSRLSDPVMESGIGLLVPFVAYLAAEEVHSSGVIAVVVAGLYLGQRSTRAGYATRLQDTAVWKAVDVVLESFVFLLIGLQLPSVVQGLHGRSAVEVVGASVAVLVAVIAVRLLWVYPATYLPRLLSARIREREPAPPPRGVFVVAWSGMRGVVSLAAAFAIPLTVNSGDPFPERDMILFITFAVVVGTLLLHGLTLPWLITRLGVDNEEERRKDALALAAAQDKAARAATEVLDSLVASSDGDPAAVRERAAEILRTWSEHRAHAAWERLGRSEAELGESPSAAFRALRLQMLDTERGIFIAERDNGRIDDEVLRQVLRELDLEEATLNRE</sequence>
<dbReference type="GO" id="GO:0098719">
    <property type="term" value="P:sodium ion import across plasma membrane"/>
    <property type="evidence" value="ECO:0007669"/>
    <property type="project" value="TreeGrafter"/>
</dbReference>
<keyword evidence="2 10" id="KW-0813">Transport</keyword>
<feature type="transmembrane region" description="Helical" evidence="10">
    <location>
        <begin position="378"/>
        <end position="401"/>
    </location>
</feature>
<keyword evidence="13" id="KW-1185">Reference proteome</keyword>
<dbReference type="NCBIfam" id="TIGR00831">
    <property type="entry name" value="a_cpa1"/>
    <property type="match status" value="1"/>
</dbReference>
<evidence type="ECO:0000256" key="3">
    <source>
        <dbReference type="ARBA" id="ARBA00022475"/>
    </source>
</evidence>
<evidence type="ECO:0000256" key="6">
    <source>
        <dbReference type="ARBA" id="ARBA00023053"/>
    </source>
</evidence>
<feature type="transmembrane region" description="Helical" evidence="10">
    <location>
        <begin position="180"/>
        <end position="201"/>
    </location>
</feature>
<comment type="function">
    <text evidence="10">Na(+)/H(+) antiporter that extrudes sodium in exchange for external protons.</text>
</comment>
<keyword evidence="10" id="KW-0050">Antiport</keyword>
<keyword evidence="5 10" id="KW-1133">Transmembrane helix</keyword>
<feature type="domain" description="Cation/H+ exchanger transmembrane" evidence="11">
    <location>
        <begin position="10"/>
        <end position="401"/>
    </location>
</feature>
<proteinExistence type="inferred from homology"/>
<evidence type="ECO:0000256" key="9">
    <source>
        <dbReference type="ARBA" id="ARBA00023201"/>
    </source>
</evidence>
<reference evidence="12 13" key="1">
    <citation type="submission" date="2016-10" db="EMBL/GenBank/DDBJ databases">
        <authorList>
            <person name="de Groot N.N."/>
        </authorList>
    </citation>
    <scope>NUCLEOTIDE SEQUENCE [LARGE SCALE GENOMIC DNA]</scope>
    <source>
        <strain evidence="12 13">JCM 11308</strain>
    </source>
</reference>
<gene>
    <name evidence="12" type="ORF">SAMN05444580_1196</name>
</gene>
<feature type="transmembrane region" description="Helical" evidence="10">
    <location>
        <begin position="298"/>
        <end position="320"/>
    </location>
</feature>
<feature type="transmembrane region" description="Helical" evidence="10">
    <location>
        <begin position="110"/>
        <end position="131"/>
    </location>
</feature>
<keyword evidence="4 10" id="KW-0812">Transmembrane</keyword>
<evidence type="ECO:0000259" key="11">
    <source>
        <dbReference type="Pfam" id="PF00999"/>
    </source>
</evidence>
<evidence type="ECO:0000256" key="4">
    <source>
        <dbReference type="ARBA" id="ARBA00022692"/>
    </source>
</evidence>
<dbReference type="GO" id="GO:0005886">
    <property type="term" value="C:plasma membrane"/>
    <property type="evidence" value="ECO:0007669"/>
    <property type="project" value="UniProtKB-SubCell"/>
</dbReference>
<keyword evidence="7 10" id="KW-0406">Ion transport</keyword>
<organism evidence="12 13">
    <name type="scientific">Rhodococcus tukisamuensis</name>
    <dbReference type="NCBI Taxonomy" id="168276"/>
    <lineage>
        <taxon>Bacteria</taxon>
        <taxon>Bacillati</taxon>
        <taxon>Actinomycetota</taxon>
        <taxon>Actinomycetes</taxon>
        <taxon>Mycobacteriales</taxon>
        <taxon>Nocardiaceae</taxon>
        <taxon>Rhodococcus</taxon>
    </lineage>
</organism>
<accession>A0A1G7DFF2</accession>
<dbReference type="PANTHER" id="PTHR10110:SF86">
    <property type="entry name" value="SODIUM_HYDROGEN EXCHANGER 7"/>
    <property type="match status" value="1"/>
</dbReference>
<evidence type="ECO:0000256" key="2">
    <source>
        <dbReference type="ARBA" id="ARBA00022448"/>
    </source>
</evidence>
<keyword evidence="6 10" id="KW-0915">Sodium</keyword>
<comment type="subcellular location">
    <subcellularLocation>
        <location evidence="1 10">Cell membrane</location>
        <topology evidence="1 10">Multi-pass membrane protein</topology>
    </subcellularLocation>
</comment>
<dbReference type="RefSeq" id="WP_072846076.1">
    <property type="nucleotide sequence ID" value="NZ_FNAB01000019.1"/>
</dbReference>
<evidence type="ECO:0000256" key="8">
    <source>
        <dbReference type="ARBA" id="ARBA00023136"/>
    </source>
</evidence>
<evidence type="ECO:0000313" key="13">
    <source>
        <dbReference type="Proteomes" id="UP000199417"/>
    </source>
</evidence>
<dbReference type="InterPro" id="IPR018422">
    <property type="entry name" value="Cation/H_exchanger_CPA1"/>
</dbReference>
<dbReference type="GO" id="GO:0051453">
    <property type="term" value="P:regulation of intracellular pH"/>
    <property type="evidence" value="ECO:0007669"/>
    <property type="project" value="TreeGrafter"/>
</dbReference>
<keyword evidence="9 10" id="KW-0739">Sodium transport</keyword>
<keyword evidence="8 10" id="KW-0472">Membrane</keyword>
<protein>
    <submittedName>
        <fullName evidence="12">Monovalent cation:H+ antiporter, CPA1 family</fullName>
    </submittedName>
</protein>
<dbReference type="InterPro" id="IPR006153">
    <property type="entry name" value="Cation/H_exchanger_TM"/>
</dbReference>
<name>A0A1G7DFF2_9NOCA</name>
<dbReference type="EMBL" id="FNAB01000019">
    <property type="protein sequence ID" value="SDE49750.1"/>
    <property type="molecule type" value="Genomic_DNA"/>
</dbReference>
<feature type="transmembrane region" description="Helical" evidence="10">
    <location>
        <begin position="52"/>
        <end position="69"/>
    </location>
</feature>
<evidence type="ECO:0000256" key="1">
    <source>
        <dbReference type="ARBA" id="ARBA00004651"/>
    </source>
</evidence>
<dbReference type="AlphaFoldDB" id="A0A1G7DFF2"/>
<dbReference type="STRING" id="168276.SAMN05444580_1196"/>
<evidence type="ECO:0000313" key="12">
    <source>
        <dbReference type="EMBL" id="SDE49750.1"/>
    </source>
</evidence>
<dbReference type="GO" id="GO:0015386">
    <property type="term" value="F:potassium:proton antiporter activity"/>
    <property type="evidence" value="ECO:0007669"/>
    <property type="project" value="TreeGrafter"/>
</dbReference>